<dbReference type="EMBL" id="JAFHAP010000011">
    <property type="protein sequence ID" value="MBN2910455.1"/>
    <property type="molecule type" value="Genomic_DNA"/>
</dbReference>
<protein>
    <submittedName>
        <fullName evidence="1">Uncharacterized protein</fullName>
    </submittedName>
</protein>
<comment type="caution">
    <text evidence="1">The sequence shown here is derived from an EMBL/GenBank/DDBJ whole genome shotgun (WGS) entry which is preliminary data.</text>
</comment>
<accession>A0ABS2WMD2</accession>
<gene>
    <name evidence="1" type="ORF">JQC72_13190</name>
</gene>
<name>A0ABS2WMD2_9BACL</name>
<sequence length="241" mass="27282">MLAQLWRAAGWGVPSHDEVKVWVERALKEGAKRKGRPGDRRYEWTDWPMSPSVRFRVMTDGTRVVQLVPALVCGSTHPFVPSIVRQTEHHCIAWGAWRSQTGGILHRTAIWMQNGWEAEQSGPWTMRIAGLAYQVKVDTTSLGTAESMPLFAQVARFTREIPLEEQANYAVRGKVEEVEEEGNRITGQTLWKITLSGKDQWQLTMVTHPALVEGKIRPGVWVVAECRLQGEMVDWGDQVNP</sequence>
<evidence type="ECO:0000313" key="2">
    <source>
        <dbReference type="Proteomes" id="UP001177120"/>
    </source>
</evidence>
<reference evidence="1" key="1">
    <citation type="journal article" date="2024" name="Int. J. Syst. Evol. Microbiol.">
        <title>Polycladomyces zharkentensis sp. nov., a novel thermophilic cellulose- and starch-degrading member of the Bacillota from a geothermal aquifer in Kazakhstan.</title>
        <authorList>
            <person name="Mashzhan A."/>
            <person name="Kistaubayeva A."/>
            <person name="Javier-Lopez R."/>
            <person name="Bissenova U."/>
            <person name="Bissenbay A."/>
            <person name="Birkeland N.K."/>
        </authorList>
    </citation>
    <scope>NUCLEOTIDE SEQUENCE</scope>
    <source>
        <strain evidence="1">ZKZ2T</strain>
    </source>
</reference>
<dbReference type="Proteomes" id="UP001177120">
    <property type="component" value="Unassembled WGS sequence"/>
</dbReference>
<dbReference type="RefSeq" id="WP_205496420.1">
    <property type="nucleotide sequence ID" value="NZ_JAFHAP010000011.1"/>
</dbReference>
<evidence type="ECO:0000313" key="1">
    <source>
        <dbReference type="EMBL" id="MBN2910455.1"/>
    </source>
</evidence>
<organism evidence="1 2">
    <name type="scientific">Polycladomyces zharkentensis</name>
    <dbReference type="NCBI Taxonomy" id="2807616"/>
    <lineage>
        <taxon>Bacteria</taxon>
        <taxon>Bacillati</taxon>
        <taxon>Bacillota</taxon>
        <taxon>Bacilli</taxon>
        <taxon>Bacillales</taxon>
        <taxon>Thermoactinomycetaceae</taxon>
        <taxon>Polycladomyces</taxon>
    </lineage>
</organism>
<keyword evidence="2" id="KW-1185">Reference proteome</keyword>
<proteinExistence type="predicted"/>